<dbReference type="AlphaFoldDB" id="H0XZA1"/>
<dbReference type="GO" id="GO:0003723">
    <property type="term" value="F:RNA binding"/>
    <property type="evidence" value="ECO:0007669"/>
    <property type="project" value="TreeGrafter"/>
</dbReference>
<keyword evidence="3" id="KW-1185">Reference proteome</keyword>
<sequence>RVCFEMKISEEISVKHFLATQPDPHVVHVGWSLDSCSTQLGEEPFSYGYGGTGKKSANSQFDNYRDKFAENDVIGGFVDKMLWVMSLCQQQNYAGCWDVLIQQATQCLTLIQIAACKKRSYVLDQTCYGSGQRRKMRPFEGFQCKGIVICHTDEDLKDQTIKQTDEEGKDVPDHVVLEMKANFTLPDVGDFLDEALFSELEWEETNKQKQYNVEGYKAESPPEKCFDNFEGHGGDNGFQHYDNRPPGGNLESFQKRFQHSGDGGYSQNCWGNNNRVNNSFNNRGSYIQAPHQQPPPQLPSYSPTWNPPGASSYNKNSNIPGLSANTSTPTVSSYSPPQPSYSQLPYNQGGYSQGYTASPPPPPPPPPYNPASYPPPTPTAQTYPQPNYNQYQQYAQQWSQYYQNQGQWPPYYGNYDYGSYSETQGGISTQ</sequence>
<reference evidence="2" key="3">
    <citation type="submission" date="2025-09" db="UniProtKB">
        <authorList>
            <consortium name="Ensembl"/>
        </authorList>
    </citation>
    <scope>IDENTIFICATION</scope>
</reference>
<dbReference type="Pfam" id="PF13671">
    <property type="entry name" value="AAA_33"/>
    <property type="match status" value="1"/>
</dbReference>
<feature type="compositionally biased region" description="Pro residues" evidence="1">
    <location>
        <begin position="358"/>
        <end position="378"/>
    </location>
</feature>
<dbReference type="Ensembl" id="ENSOGAT00000025809.1">
    <property type="protein sequence ID" value="ENSOGAP00000021444.1"/>
    <property type="gene ID" value="ENSOGAG00000027121.1"/>
</dbReference>
<feature type="region of interest" description="Disordered" evidence="1">
    <location>
        <begin position="227"/>
        <end position="389"/>
    </location>
</feature>
<dbReference type="EMBL" id="AAQR03029980">
    <property type="status" value="NOT_ANNOTATED_CDS"/>
    <property type="molecule type" value="Genomic_DNA"/>
</dbReference>
<name>H0XZA1_OTOGA</name>
<evidence type="ECO:0000256" key="1">
    <source>
        <dbReference type="SAM" id="MobiDB-lite"/>
    </source>
</evidence>
<dbReference type="PANTHER" id="PTHR12381:SF41">
    <property type="entry name" value="HETEROGENEOUS NUCLEAR RIBONUCLEOPROTEIN U-LIKE PROTEIN 1"/>
    <property type="match status" value="1"/>
</dbReference>
<dbReference type="STRING" id="30611.ENSOGAP00000021444"/>
<evidence type="ECO:0000313" key="3">
    <source>
        <dbReference type="Proteomes" id="UP000005225"/>
    </source>
</evidence>
<feature type="compositionally biased region" description="Low complexity" evidence="1">
    <location>
        <begin position="271"/>
        <end position="291"/>
    </location>
</feature>
<feature type="compositionally biased region" description="Polar residues" evidence="1">
    <location>
        <begin position="300"/>
        <end position="325"/>
    </location>
</feature>
<proteinExistence type="predicted"/>
<dbReference type="InterPro" id="IPR013320">
    <property type="entry name" value="ConA-like_dom_sf"/>
</dbReference>
<dbReference type="GO" id="GO:0005634">
    <property type="term" value="C:nucleus"/>
    <property type="evidence" value="ECO:0007669"/>
    <property type="project" value="TreeGrafter"/>
</dbReference>
<dbReference type="InParanoid" id="H0XZA1"/>
<organism evidence="2 3">
    <name type="scientific">Otolemur garnettii</name>
    <name type="common">Small-eared galago</name>
    <name type="synonym">Garnett's greater bushbaby</name>
    <dbReference type="NCBI Taxonomy" id="30611"/>
    <lineage>
        <taxon>Eukaryota</taxon>
        <taxon>Metazoa</taxon>
        <taxon>Chordata</taxon>
        <taxon>Craniata</taxon>
        <taxon>Vertebrata</taxon>
        <taxon>Euteleostomi</taxon>
        <taxon>Mammalia</taxon>
        <taxon>Eutheria</taxon>
        <taxon>Euarchontoglires</taxon>
        <taxon>Primates</taxon>
        <taxon>Strepsirrhini</taxon>
        <taxon>Lorisiformes</taxon>
        <taxon>Galagidae</taxon>
        <taxon>Otolemur</taxon>
    </lineage>
</organism>
<dbReference type="HOGENOM" id="CLU_638668_0_0_1"/>
<dbReference type="InterPro" id="IPR043136">
    <property type="entry name" value="B30.2/SPRY_sf"/>
</dbReference>
<feature type="compositionally biased region" description="Low complexity" evidence="1">
    <location>
        <begin position="379"/>
        <end position="389"/>
    </location>
</feature>
<feature type="compositionally biased region" description="Low complexity" evidence="1">
    <location>
        <begin position="326"/>
        <end position="348"/>
    </location>
</feature>
<dbReference type="Proteomes" id="UP000005225">
    <property type="component" value="Unassembled WGS sequence"/>
</dbReference>
<dbReference type="Gene3D" id="2.60.120.920">
    <property type="match status" value="1"/>
</dbReference>
<reference evidence="2" key="2">
    <citation type="submission" date="2025-08" db="UniProtKB">
        <authorList>
            <consortium name="Ensembl"/>
        </authorList>
    </citation>
    <scope>IDENTIFICATION</scope>
</reference>
<protein>
    <submittedName>
        <fullName evidence="2">Uncharacterized protein</fullName>
    </submittedName>
</protein>
<accession>H0XZA1</accession>
<evidence type="ECO:0000313" key="2">
    <source>
        <dbReference type="Ensembl" id="ENSOGAP00000021444.1"/>
    </source>
</evidence>
<dbReference type="GeneTree" id="ENSGT00940000157823"/>
<dbReference type="PANTHER" id="PTHR12381">
    <property type="entry name" value="HETEROGENEOUS NUCLEAR RIBONUCLEOPROTEIN U FAMILY MEMBER"/>
    <property type="match status" value="1"/>
</dbReference>
<reference evidence="3" key="1">
    <citation type="submission" date="2011-03" db="EMBL/GenBank/DDBJ databases">
        <title>Version 3 of the genome sequence of Otolemur garnettii (Bushbaby).</title>
        <authorList>
            <consortium name="The Broad Institute Genome Sequencing Platform"/>
            <person name="Di Palma F."/>
            <person name="Johnson J."/>
            <person name="Lander E.S."/>
            <person name="Lindblad-Toh K."/>
            <person name="Jaffe D.B."/>
            <person name="Gnerre S."/>
            <person name="MacCallum I."/>
            <person name="Przybylski D."/>
            <person name="Ribeiro F.J."/>
            <person name="Burton J.N."/>
            <person name="Walker B.J."/>
            <person name="Sharpe T."/>
            <person name="Hall G."/>
        </authorList>
    </citation>
    <scope>NUCLEOTIDE SEQUENCE [LARGE SCALE GENOMIC DNA]</scope>
</reference>
<dbReference type="GO" id="GO:0000380">
    <property type="term" value="P:alternative mRNA splicing, via spliceosome"/>
    <property type="evidence" value="ECO:0007669"/>
    <property type="project" value="TreeGrafter"/>
</dbReference>
<dbReference type="SUPFAM" id="SSF49899">
    <property type="entry name" value="Concanavalin A-like lectins/glucanases"/>
    <property type="match status" value="1"/>
</dbReference>
<dbReference type="eggNOG" id="KOG2242">
    <property type="taxonomic scope" value="Eukaryota"/>
</dbReference>